<dbReference type="EMBL" id="FP929137">
    <property type="protein sequence ID" value="CBX99948.1"/>
    <property type="molecule type" value="Genomic_DNA"/>
</dbReference>
<dbReference type="VEuPathDB" id="FungiDB:LEMA_P075370.1"/>
<dbReference type="Proteomes" id="UP000002668">
    <property type="component" value="Genome"/>
</dbReference>
<evidence type="ECO:0000256" key="5">
    <source>
        <dbReference type="ARBA" id="ARBA00023163"/>
    </source>
</evidence>
<evidence type="ECO:0000256" key="7">
    <source>
        <dbReference type="ARBA" id="ARBA00023242"/>
    </source>
</evidence>
<keyword evidence="3" id="KW-0805">Transcription regulation</keyword>
<keyword evidence="5" id="KW-0804">Transcription</keyword>
<dbReference type="GO" id="GO:0003677">
    <property type="term" value="F:DNA binding"/>
    <property type="evidence" value="ECO:0007669"/>
    <property type="project" value="UniProtKB-KW"/>
</dbReference>
<name>E5A8K3_LEPMJ</name>
<evidence type="ECO:0000313" key="9">
    <source>
        <dbReference type="EMBL" id="CBX99948.1"/>
    </source>
</evidence>
<dbReference type="PANTHER" id="PTHR46714:SF6">
    <property type="entry name" value="TRANSCRIPTIONAL ACTIVATOR HAC1"/>
    <property type="match status" value="1"/>
</dbReference>
<feature type="region of interest" description="Disordered" evidence="8">
    <location>
        <begin position="42"/>
        <end position="140"/>
    </location>
</feature>
<dbReference type="STRING" id="985895.E5A8K3"/>
<dbReference type="OrthoDB" id="674948at2759"/>
<dbReference type="InterPro" id="IPR044280">
    <property type="entry name" value="Hac1/HY5"/>
</dbReference>
<reference evidence="10" key="1">
    <citation type="journal article" date="2011" name="Nat. Commun.">
        <title>Effector diversification within compartments of the Leptosphaeria maculans genome affected by Repeat-Induced Point mutations.</title>
        <authorList>
            <person name="Rouxel T."/>
            <person name="Grandaubert J."/>
            <person name="Hane J.K."/>
            <person name="Hoede C."/>
            <person name="van de Wouw A.P."/>
            <person name="Couloux A."/>
            <person name="Dominguez V."/>
            <person name="Anthouard V."/>
            <person name="Bally P."/>
            <person name="Bourras S."/>
            <person name="Cozijnsen A.J."/>
            <person name="Ciuffetti L.M."/>
            <person name="Degrave A."/>
            <person name="Dilmaghani A."/>
            <person name="Duret L."/>
            <person name="Fudal I."/>
            <person name="Goodwin S.B."/>
            <person name="Gout L."/>
            <person name="Glaser N."/>
            <person name="Linglin J."/>
            <person name="Kema G.H.J."/>
            <person name="Lapalu N."/>
            <person name="Lawrence C.B."/>
            <person name="May K."/>
            <person name="Meyer M."/>
            <person name="Ollivier B."/>
            <person name="Poulain J."/>
            <person name="Schoch C.L."/>
            <person name="Simon A."/>
            <person name="Spatafora J.W."/>
            <person name="Stachowiak A."/>
            <person name="Turgeon B.G."/>
            <person name="Tyler B.M."/>
            <person name="Vincent D."/>
            <person name="Weissenbach J."/>
            <person name="Amselem J."/>
            <person name="Quesneville H."/>
            <person name="Oliver R.P."/>
            <person name="Wincker P."/>
            <person name="Balesdent M.-H."/>
            <person name="Howlett B.J."/>
        </authorList>
    </citation>
    <scope>NUCLEOTIDE SEQUENCE [LARGE SCALE GENOMIC DNA]</scope>
    <source>
        <strain evidence="10">JN3 / isolate v23.1.3 / race Av1-4-5-6-7-8</strain>
    </source>
</reference>
<evidence type="ECO:0000256" key="4">
    <source>
        <dbReference type="ARBA" id="ARBA00023125"/>
    </source>
</evidence>
<dbReference type="AlphaFoldDB" id="E5A8K3"/>
<dbReference type="PANTHER" id="PTHR46714">
    <property type="entry name" value="TRANSCRIPTIONAL ACTIVATOR HAC1"/>
    <property type="match status" value="1"/>
</dbReference>
<evidence type="ECO:0000256" key="8">
    <source>
        <dbReference type="SAM" id="MobiDB-lite"/>
    </source>
</evidence>
<feature type="compositionally biased region" description="Basic and acidic residues" evidence="8">
    <location>
        <begin position="99"/>
        <end position="124"/>
    </location>
</feature>
<dbReference type="GO" id="GO:0005634">
    <property type="term" value="C:nucleus"/>
    <property type="evidence" value="ECO:0007669"/>
    <property type="project" value="UniProtKB-SubCell"/>
</dbReference>
<organism evidence="10">
    <name type="scientific">Leptosphaeria maculans (strain JN3 / isolate v23.1.3 / race Av1-4-5-6-7-8)</name>
    <name type="common">Blackleg fungus</name>
    <name type="synonym">Phoma lingam</name>
    <dbReference type="NCBI Taxonomy" id="985895"/>
    <lineage>
        <taxon>Eukaryota</taxon>
        <taxon>Fungi</taxon>
        <taxon>Dikarya</taxon>
        <taxon>Ascomycota</taxon>
        <taxon>Pezizomycotina</taxon>
        <taxon>Dothideomycetes</taxon>
        <taxon>Pleosporomycetidae</taxon>
        <taxon>Pleosporales</taxon>
        <taxon>Pleosporineae</taxon>
        <taxon>Leptosphaeriaceae</taxon>
        <taxon>Plenodomus</taxon>
        <taxon>Plenodomus lingam/Leptosphaeria maculans species complex</taxon>
    </lineage>
</organism>
<keyword evidence="10" id="KW-1185">Reference proteome</keyword>
<dbReference type="InParanoid" id="E5A8K3"/>
<dbReference type="GO" id="GO:0045944">
    <property type="term" value="P:positive regulation of transcription by RNA polymerase II"/>
    <property type="evidence" value="ECO:0007669"/>
    <property type="project" value="InterPro"/>
</dbReference>
<evidence type="ECO:0000256" key="1">
    <source>
        <dbReference type="ARBA" id="ARBA00004123"/>
    </source>
</evidence>
<keyword evidence="7" id="KW-0539">Nucleus</keyword>
<dbReference type="eggNOG" id="ENOG502S526">
    <property type="taxonomic scope" value="Eukaryota"/>
</dbReference>
<evidence type="ECO:0000313" key="10">
    <source>
        <dbReference type="Proteomes" id="UP000002668"/>
    </source>
</evidence>
<keyword evidence="4" id="KW-0238">DNA-binding</keyword>
<gene>
    <name evidence="9" type="ORF">LEMA_P075370.1</name>
</gene>
<comment type="subcellular location">
    <subcellularLocation>
        <location evidence="1">Nucleus</location>
    </subcellularLocation>
</comment>
<accession>E5A8K3</accession>
<evidence type="ECO:0000256" key="2">
    <source>
        <dbReference type="ARBA" id="ARBA00007163"/>
    </source>
</evidence>
<proteinExistence type="inferred from homology"/>
<protein>
    <submittedName>
        <fullName evidence="9">Predicted protein</fullName>
    </submittedName>
</protein>
<comment type="similarity">
    <text evidence="2">Belongs to the bZIP family.</text>
</comment>
<feature type="compositionally biased region" description="Low complexity" evidence="8">
    <location>
        <begin position="51"/>
        <end position="72"/>
    </location>
</feature>
<dbReference type="GO" id="GO:0000981">
    <property type="term" value="F:DNA-binding transcription factor activity, RNA polymerase II-specific"/>
    <property type="evidence" value="ECO:0007669"/>
    <property type="project" value="InterPro"/>
</dbReference>
<dbReference type="HOGENOM" id="CLU_1835507_0_0_1"/>
<evidence type="ECO:0000256" key="6">
    <source>
        <dbReference type="ARBA" id="ARBA00023230"/>
    </source>
</evidence>
<evidence type="ECO:0000256" key="3">
    <source>
        <dbReference type="ARBA" id="ARBA00023015"/>
    </source>
</evidence>
<dbReference type="GO" id="GO:0006986">
    <property type="term" value="P:response to unfolded protein"/>
    <property type="evidence" value="ECO:0007669"/>
    <property type="project" value="UniProtKB-KW"/>
</dbReference>
<keyword evidence="6" id="KW-0834">Unfolded protein response</keyword>
<sequence>MTEQNFDTFFSQTINTSTMTATPLTPPRTDSVPATIKMEQLEVFDASSPHESMMSTTSEPSSTPAPSCASESKTVKKRKSWGQVLPEPKTSLPPRKRAKTDDEKEQRRIERVKRNPSREGEATHGSRPPSLPRTNGPDES</sequence>